<protein>
    <submittedName>
        <fullName evidence="2">DUF2399 domain-containing protein</fullName>
    </submittedName>
</protein>
<organism evidence="2 3">
    <name type="scientific">Paenibacillus plantarum</name>
    <dbReference type="NCBI Taxonomy" id="2654975"/>
    <lineage>
        <taxon>Bacteria</taxon>
        <taxon>Bacillati</taxon>
        <taxon>Bacillota</taxon>
        <taxon>Bacilli</taxon>
        <taxon>Bacillales</taxon>
        <taxon>Paenibacillaceae</taxon>
        <taxon>Paenibacillus</taxon>
    </lineage>
</organism>
<sequence length="423" mass="49274">MNEQEFKEEFKYRLLNHLIDKYERSAAFIKGEATKQRPQLELNDEPFQVDYGDEMDFRKREWMHQVVKVLVSEGIIDVKLERSSNIIKKVYLEWDMINAAYGKVDRLAKKDKLDELSAILRELNHHPWDWVAKWTQGIVGALKAQRSAGMDLDDLKSYSDAARVLQELPSISGDIPKRMLSMRVFGNSKYFEQYVERRLLSIVRQGIGEVSDLEKGKLDLIGIVAQPKPVLVGGSGKFKLNGAQLSLELYPDGTAFYPETVKTFQWTQLDVKQIVMIENLSSYHQWFRVRQPVRELVIYTGGFPPRILQAFLKDLWDVVKKNNASIPIYHWGDIDLGGIQIYRFLQRNCPFTVHPLFMSEGILERFGETDWEHLERYRHRANDLLQNESYSQWNDLLTTMAKTGLRLEQEAIPDQLVQEVFIS</sequence>
<evidence type="ECO:0000313" key="3">
    <source>
        <dbReference type="Proteomes" id="UP000653578"/>
    </source>
</evidence>
<proteinExistence type="predicted"/>
<feature type="domain" description="Wadjet protein JetD C-terminal" evidence="1">
    <location>
        <begin position="252"/>
        <end position="419"/>
    </location>
</feature>
<dbReference type="RefSeq" id="WP_171629020.1">
    <property type="nucleotide sequence ID" value="NZ_WHNY01000009.1"/>
</dbReference>
<dbReference type="Proteomes" id="UP000653578">
    <property type="component" value="Unassembled WGS sequence"/>
</dbReference>
<dbReference type="InterPro" id="IPR024534">
    <property type="entry name" value="JetD_C"/>
</dbReference>
<evidence type="ECO:0000313" key="2">
    <source>
        <dbReference type="EMBL" id="NOU63213.1"/>
    </source>
</evidence>
<dbReference type="SUPFAM" id="SSF56726">
    <property type="entry name" value="DNA topoisomerase IV, alpha subunit"/>
    <property type="match status" value="1"/>
</dbReference>
<gene>
    <name evidence="2" type="ORF">GC096_04020</name>
</gene>
<evidence type="ECO:0000259" key="1">
    <source>
        <dbReference type="Pfam" id="PF09983"/>
    </source>
</evidence>
<name>A0ABX1X482_9BACL</name>
<accession>A0ABX1X482</accession>
<dbReference type="InterPro" id="IPR036078">
    <property type="entry name" value="Spo11/TopoVI_A_sf"/>
</dbReference>
<dbReference type="EMBL" id="WHNY01000009">
    <property type="protein sequence ID" value="NOU63213.1"/>
    <property type="molecule type" value="Genomic_DNA"/>
</dbReference>
<dbReference type="Gene3D" id="3.40.1360.10">
    <property type="match status" value="1"/>
</dbReference>
<keyword evidence="3" id="KW-1185">Reference proteome</keyword>
<dbReference type="Pfam" id="PF09983">
    <property type="entry name" value="JetD_C"/>
    <property type="match status" value="1"/>
</dbReference>
<reference evidence="2 3" key="1">
    <citation type="submission" date="2019-10" db="EMBL/GenBank/DDBJ databases">
        <title>Description of Paenibacillus humi sp. nov.</title>
        <authorList>
            <person name="Carlier A."/>
            <person name="Qi S."/>
        </authorList>
    </citation>
    <scope>NUCLEOTIDE SEQUENCE [LARGE SCALE GENOMIC DNA]</scope>
    <source>
        <strain evidence="2 3">LMG 31461</strain>
    </source>
</reference>
<comment type="caution">
    <text evidence="2">The sequence shown here is derived from an EMBL/GenBank/DDBJ whole genome shotgun (WGS) entry which is preliminary data.</text>
</comment>